<feature type="chain" id="PRO_5007835478" evidence="2">
    <location>
        <begin position="19"/>
        <end position="371"/>
    </location>
</feature>
<keyword evidence="4" id="KW-1185">Reference proteome</keyword>
<feature type="compositionally biased region" description="Basic and acidic residues" evidence="1">
    <location>
        <begin position="171"/>
        <end position="208"/>
    </location>
</feature>
<name>A0A162IM70_9HYPO</name>
<feature type="compositionally biased region" description="Basic and acidic residues" evidence="1">
    <location>
        <begin position="285"/>
        <end position="301"/>
    </location>
</feature>
<protein>
    <submittedName>
        <fullName evidence="3">Uncharacterized protein</fullName>
    </submittedName>
</protein>
<feature type="signal peptide" evidence="2">
    <location>
        <begin position="1"/>
        <end position="18"/>
    </location>
</feature>
<feature type="compositionally biased region" description="Basic and acidic residues" evidence="1">
    <location>
        <begin position="361"/>
        <end position="371"/>
    </location>
</feature>
<gene>
    <name evidence="3" type="ORF">AAL_04388</name>
</gene>
<feature type="compositionally biased region" description="Basic and acidic residues" evidence="1">
    <location>
        <begin position="267"/>
        <end position="278"/>
    </location>
</feature>
<feature type="region of interest" description="Disordered" evidence="1">
    <location>
        <begin position="171"/>
        <end position="230"/>
    </location>
</feature>
<sequence>MKTSVASMIALAGALASATPIVNKPAAAKAPESRTSAGPLKPFYVERAFCGLRNKFGRSLDRRIGGLLEQDEFCLGTEFFCKQPEIVGEGGEFANEAQCLQSREKKQFFEPNTEKCIRSTALDTSASDELCKGTVAFCKFDDVKKNFGDDPDLCVASRALNNKTLKNSIKSENKEVTKDQDTKKEQGGASKDTKKEQDGASKDTKKEQGGASMPFLQPSPKDCSPNVDRFTGLEDEKCLGTAKFCEQFPGGDNAAQNRQALSVFESKDECLKAHKPDTKAPASKPKSEKTKQPKKETKDTGKNTAPGAKPEEKPKSTAPTTPAKKPEAPKAPTTPAKKPEAPKAPTTPAKKPEAPKAQPQDPDRLIFSDRK</sequence>
<evidence type="ECO:0000313" key="3">
    <source>
        <dbReference type="EMBL" id="KZZ96092.1"/>
    </source>
</evidence>
<dbReference type="AlphaFoldDB" id="A0A162IM70"/>
<evidence type="ECO:0000256" key="1">
    <source>
        <dbReference type="SAM" id="MobiDB-lite"/>
    </source>
</evidence>
<evidence type="ECO:0000256" key="2">
    <source>
        <dbReference type="SAM" id="SignalP"/>
    </source>
</evidence>
<organism evidence="3 4">
    <name type="scientific">Moelleriella libera RCEF 2490</name>
    <dbReference type="NCBI Taxonomy" id="1081109"/>
    <lineage>
        <taxon>Eukaryota</taxon>
        <taxon>Fungi</taxon>
        <taxon>Dikarya</taxon>
        <taxon>Ascomycota</taxon>
        <taxon>Pezizomycotina</taxon>
        <taxon>Sordariomycetes</taxon>
        <taxon>Hypocreomycetidae</taxon>
        <taxon>Hypocreales</taxon>
        <taxon>Clavicipitaceae</taxon>
        <taxon>Moelleriella</taxon>
    </lineage>
</organism>
<feature type="region of interest" description="Disordered" evidence="1">
    <location>
        <begin position="267"/>
        <end position="371"/>
    </location>
</feature>
<accession>A0A162IM70</accession>
<dbReference type="EMBL" id="AZGY01000008">
    <property type="protein sequence ID" value="KZZ96092.1"/>
    <property type="molecule type" value="Genomic_DNA"/>
</dbReference>
<reference evidence="3 4" key="1">
    <citation type="journal article" date="2016" name="Genome Biol. Evol.">
        <title>Divergent and convergent evolution of fungal pathogenicity.</title>
        <authorList>
            <person name="Shang Y."/>
            <person name="Xiao G."/>
            <person name="Zheng P."/>
            <person name="Cen K."/>
            <person name="Zhan S."/>
            <person name="Wang C."/>
        </authorList>
    </citation>
    <scope>NUCLEOTIDE SEQUENCE [LARGE SCALE GENOMIC DNA]</scope>
    <source>
        <strain evidence="3 4">RCEF 2490</strain>
    </source>
</reference>
<evidence type="ECO:0000313" key="4">
    <source>
        <dbReference type="Proteomes" id="UP000078544"/>
    </source>
</evidence>
<comment type="caution">
    <text evidence="3">The sequence shown here is derived from an EMBL/GenBank/DDBJ whole genome shotgun (WGS) entry which is preliminary data.</text>
</comment>
<dbReference type="Proteomes" id="UP000078544">
    <property type="component" value="Unassembled WGS sequence"/>
</dbReference>
<keyword evidence="2" id="KW-0732">Signal</keyword>
<proteinExistence type="predicted"/>